<dbReference type="Proteomes" id="UP000005753">
    <property type="component" value="Chromosome"/>
</dbReference>
<evidence type="ECO:0008006" key="4">
    <source>
        <dbReference type="Google" id="ProtNLM"/>
    </source>
</evidence>
<reference evidence="2 3" key="2">
    <citation type="submission" date="2012-02" db="EMBL/GenBank/DDBJ databases">
        <title>Improved High-Quality Draft sequence of Eubacterium cellulosolvens 6.</title>
        <authorList>
            <consortium name="US DOE Joint Genome Institute"/>
            <person name="Lucas S."/>
            <person name="Han J."/>
            <person name="Lapidus A."/>
            <person name="Cheng J.-F."/>
            <person name="Goodwin L."/>
            <person name="Pitluck S."/>
            <person name="Peters L."/>
            <person name="Mikhailova N."/>
            <person name="Gu W."/>
            <person name="Detter J.C."/>
            <person name="Han C."/>
            <person name="Tapia R."/>
            <person name="Land M."/>
            <person name="Hauser L."/>
            <person name="Kyrpides N."/>
            <person name="Ivanova N."/>
            <person name="Pagani I."/>
            <person name="Johnson E."/>
            <person name="Mukhopadhyay B."/>
            <person name="Anderson I."/>
            <person name="Woyke T."/>
        </authorList>
    </citation>
    <scope>NUCLEOTIDE SEQUENCE [LARGE SCALE GENOMIC DNA]</scope>
    <source>
        <strain evidence="2 3">6</strain>
    </source>
</reference>
<gene>
    <name evidence="2" type="ORF">EubceDRAFT1_2771</name>
</gene>
<evidence type="ECO:0000313" key="2">
    <source>
        <dbReference type="EMBL" id="EIM58471.1"/>
    </source>
</evidence>
<name>I5AXE8_EUBC6</name>
<dbReference type="EMBL" id="CM001487">
    <property type="protein sequence ID" value="EIM58471.1"/>
    <property type="molecule type" value="Genomic_DNA"/>
</dbReference>
<dbReference type="AlphaFoldDB" id="I5AXE8"/>
<reference evidence="2 3" key="1">
    <citation type="submission" date="2010-08" db="EMBL/GenBank/DDBJ databases">
        <authorList>
            <consortium name="US DOE Joint Genome Institute (JGI-PGF)"/>
            <person name="Lucas S."/>
            <person name="Copeland A."/>
            <person name="Lapidus A."/>
            <person name="Cheng J.-F."/>
            <person name="Bruce D."/>
            <person name="Goodwin L."/>
            <person name="Pitluck S."/>
            <person name="Land M.L."/>
            <person name="Hauser L."/>
            <person name="Chang Y.-J."/>
            <person name="Anderson I.J."/>
            <person name="Johnson E."/>
            <person name="Mulhopadhyay B."/>
            <person name="Kyrpides N."/>
            <person name="Woyke T.J."/>
        </authorList>
    </citation>
    <scope>NUCLEOTIDE SEQUENCE [LARGE SCALE GENOMIC DNA]</scope>
    <source>
        <strain evidence="2 3">6</strain>
    </source>
</reference>
<dbReference type="STRING" id="633697.EubceDRAFT1_2771"/>
<evidence type="ECO:0000313" key="3">
    <source>
        <dbReference type="Proteomes" id="UP000005753"/>
    </source>
</evidence>
<sequence length="94" mass="11057">MSRFQVDADEVISAKKAMEEKLEQFSRAMKRMKLSVDELDEVWEGPNHDSFRKSFSGRFESMKSYEKMMKTYIDHLGDAGKTYRKCEEDVKSLC</sequence>
<dbReference type="Gene3D" id="1.10.287.1060">
    <property type="entry name" value="ESAT-6-like"/>
    <property type="match status" value="1"/>
</dbReference>
<keyword evidence="3" id="KW-1185">Reference proteome</keyword>
<accession>I5AXE8</accession>
<evidence type="ECO:0000256" key="1">
    <source>
        <dbReference type="SAM" id="Coils"/>
    </source>
</evidence>
<dbReference type="InterPro" id="IPR036689">
    <property type="entry name" value="ESAT-6-like_sf"/>
</dbReference>
<protein>
    <recommendedName>
        <fullName evidence="4">WXG100 family type VII secretion target</fullName>
    </recommendedName>
</protein>
<keyword evidence="1" id="KW-0175">Coiled coil</keyword>
<feature type="coiled-coil region" evidence="1">
    <location>
        <begin position="8"/>
        <end position="42"/>
    </location>
</feature>
<dbReference type="Pfam" id="PF06013">
    <property type="entry name" value="WXG100"/>
    <property type="match status" value="1"/>
</dbReference>
<dbReference type="InterPro" id="IPR010310">
    <property type="entry name" value="T7SS_ESAT-6-like"/>
</dbReference>
<dbReference type="SUPFAM" id="SSF140453">
    <property type="entry name" value="EsxAB dimer-like"/>
    <property type="match status" value="1"/>
</dbReference>
<dbReference type="HOGENOM" id="CLU_2381810_0_0_9"/>
<organism evidence="2 3">
    <name type="scientific">Eubacterium cellulosolvens (strain ATCC 43171 / JCM 9499 / 6)</name>
    <name type="common">Cillobacterium cellulosolvens</name>
    <dbReference type="NCBI Taxonomy" id="633697"/>
    <lineage>
        <taxon>Bacteria</taxon>
        <taxon>Bacillati</taxon>
        <taxon>Bacillota</taxon>
        <taxon>Clostridia</taxon>
        <taxon>Eubacteriales</taxon>
        <taxon>Eubacteriaceae</taxon>
        <taxon>Eubacterium</taxon>
    </lineage>
</organism>
<proteinExistence type="predicted"/>